<dbReference type="GO" id="GO:0020037">
    <property type="term" value="F:heme binding"/>
    <property type="evidence" value="ECO:0007669"/>
    <property type="project" value="InterPro"/>
</dbReference>
<sequence length="199" mass="21608">MSTQSYNHRDTPLRRFNTFWWGLAYFGLFGVVSAVVVCWSGRSAGVEEVLKEQRLDSRATVDESQAAMLEEKELEKGKTMQVPPAKAFDRVGADLTKAPAASGVKVPTNAPDLGNAPKGKELYKAKNCATCHGPDGNTPLAPMYPKLGGKDAAYLLKQMQDIKSGARNTPLSPMMKPFITQVTDEEMKDIAAWIAGGSK</sequence>
<evidence type="ECO:0000256" key="4">
    <source>
        <dbReference type="ARBA" id="ARBA00022982"/>
    </source>
</evidence>
<evidence type="ECO:0000256" key="1">
    <source>
        <dbReference type="ARBA" id="ARBA00022448"/>
    </source>
</evidence>
<dbReference type="PANTHER" id="PTHR33751">
    <property type="entry name" value="CBB3-TYPE CYTOCHROME C OXIDASE SUBUNIT FIXP"/>
    <property type="match status" value="1"/>
</dbReference>
<keyword evidence="7" id="KW-0812">Transmembrane</keyword>
<dbReference type="InterPro" id="IPR036909">
    <property type="entry name" value="Cyt_c-like_dom_sf"/>
</dbReference>
<gene>
    <name evidence="9" type="ORF">NT6N_28600</name>
</gene>
<proteinExistence type="predicted"/>
<dbReference type="InterPro" id="IPR050597">
    <property type="entry name" value="Cytochrome_c_Oxidase_Subunit"/>
</dbReference>
<reference evidence="9" key="1">
    <citation type="submission" date="2024-07" db="EMBL/GenBank/DDBJ databases">
        <title>Complete genome sequence of Verrucomicrobiaceae bacterium NT6N.</title>
        <authorList>
            <person name="Huang C."/>
            <person name="Takami H."/>
            <person name="Hamasaki K."/>
        </authorList>
    </citation>
    <scope>NUCLEOTIDE SEQUENCE</scope>
    <source>
        <strain evidence="9">NT6N</strain>
    </source>
</reference>
<keyword evidence="3 6" id="KW-0479">Metal-binding</keyword>
<dbReference type="Gene3D" id="1.10.760.10">
    <property type="entry name" value="Cytochrome c-like domain"/>
    <property type="match status" value="1"/>
</dbReference>
<dbReference type="PROSITE" id="PS51007">
    <property type="entry name" value="CYTC"/>
    <property type="match status" value="1"/>
</dbReference>
<dbReference type="AlphaFoldDB" id="A0AAT9FPE2"/>
<keyword evidence="4" id="KW-0249">Electron transport</keyword>
<dbReference type="InterPro" id="IPR009056">
    <property type="entry name" value="Cyt_c-like_dom"/>
</dbReference>
<feature type="transmembrane region" description="Helical" evidence="7">
    <location>
        <begin position="20"/>
        <end position="41"/>
    </location>
</feature>
<evidence type="ECO:0000256" key="6">
    <source>
        <dbReference type="PROSITE-ProRule" id="PRU00433"/>
    </source>
</evidence>
<name>A0AAT9FPE2_9BACT</name>
<dbReference type="GO" id="GO:0009055">
    <property type="term" value="F:electron transfer activity"/>
    <property type="evidence" value="ECO:0007669"/>
    <property type="project" value="InterPro"/>
</dbReference>
<evidence type="ECO:0000256" key="7">
    <source>
        <dbReference type="SAM" id="Phobius"/>
    </source>
</evidence>
<keyword evidence="7" id="KW-0472">Membrane</keyword>
<evidence type="ECO:0000259" key="8">
    <source>
        <dbReference type="PROSITE" id="PS51007"/>
    </source>
</evidence>
<keyword evidence="1" id="KW-0813">Transport</keyword>
<dbReference type="KEGG" id="osu:NT6N_28600"/>
<keyword evidence="5 6" id="KW-0408">Iron</keyword>
<evidence type="ECO:0000256" key="5">
    <source>
        <dbReference type="ARBA" id="ARBA00023004"/>
    </source>
</evidence>
<feature type="domain" description="Cytochrome c" evidence="8">
    <location>
        <begin position="114"/>
        <end position="198"/>
    </location>
</feature>
<dbReference type="SUPFAM" id="SSF46626">
    <property type="entry name" value="Cytochrome c"/>
    <property type="match status" value="1"/>
</dbReference>
<keyword evidence="2 6" id="KW-0349">Heme</keyword>
<accession>A0AAT9FPE2</accession>
<protein>
    <recommendedName>
        <fullName evidence="8">Cytochrome c domain-containing protein</fullName>
    </recommendedName>
</protein>
<dbReference type="GO" id="GO:0046872">
    <property type="term" value="F:metal ion binding"/>
    <property type="evidence" value="ECO:0007669"/>
    <property type="project" value="UniProtKB-KW"/>
</dbReference>
<keyword evidence="7" id="KW-1133">Transmembrane helix</keyword>
<dbReference type="PANTHER" id="PTHR33751:SF9">
    <property type="entry name" value="CYTOCHROME C4"/>
    <property type="match status" value="1"/>
</dbReference>
<dbReference type="Pfam" id="PF00034">
    <property type="entry name" value="Cytochrom_C"/>
    <property type="match status" value="1"/>
</dbReference>
<evidence type="ECO:0000313" key="9">
    <source>
        <dbReference type="EMBL" id="BDS07820.1"/>
    </source>
</evidence>
<evidence type="ECO:0000256" key="3">
    <source>
        <dbReference type="ARBA" id="ARBA00022723"/>
    </source>
</evidence>
<evidence type="ECO:0000256" key="2">
    <source>
        <dbReference type="ARBA" id="ARBA00022617"/>
    </source>
</evidence>
<dbReference type="EMBL" id="AP026866">
    <property type="protein sequence ID" value="BDS07820.1"/>
    <property type="molecule type" value="Genomic_DNA"/>
</dbReference>
<organism evidence="9">
    <name type="scientific">Oceaniferula spumae</name>
    <dbReference type="NCBI Taxonomy" id="2979115"/>
    <lineage>
        <taxon>Bacteria</taxon>
        <taxon>Pseudomonadati</taxon>
        <taxon>Verrucomicrobiota</taxon>
        <taxon>Verrucomicrobiia</taxon>
        <taxon>Verrucomicrobiales</taxon>
        <taxon>Verrucomicrobiaceae</taxon>
        <taxon>Oceaniferula</taxon>
    </lineage>
</organism>